<name>A0A2T7NGD1_POMCA</name>
<comment type="similarity">
    <text evidence="6">Belongs to the cyclic nucleotide phosphodiesterase family.</text>
</comment>
<feature type="binding site" evidence="5">
    <location>
        <position position="241"/>
    </location>
    <ligand>
        <name>Zn(2+)</name>
        <dbReference type="ChEBI" id="CHEBI:29105"/>
        <label>2</label>
    </ligand>
</feature>
<proteinExistence type="inferred from homology"/>
<dbReference type="PANTHER" id="PTHR11347">
    <property type="entry name" value="CYCLIC NUCLEOTIDE PHOSPHODIESTERASE"/>
    <property type="match status" value="1"/>
</dbReference>
<feature type="binding site" evidence="4">
    <location>
        <position position="241"/>
    </location>
    <ligand>
        <name>AMP</name>
        <dbReference type="ChEBI" id="CHEBI:456215"/>
    </ligand>
</feature>
<feature type="binding site" evidence="4">
    <location>
        <begin position="200"/>
        <end position="204"/>
    </location>
    <ligand>
        <name>AMP</name>
        <dbReference type="ChEBI" id="CHEBI:456215"/>
    </ligand>
</feature>
<feature type="binding site" evidence="5">
    <location>
        <position position="241"/>
    </location>
    <ligand>
        <name>Zn(2+)</name>
        <dbReference type="ChEBI" id="CHEBI:29105"/>
        <label>1</label>
    </ligand>
</feature>
<evidence type="ECO:0000256" key="7">
    <source>
        <dbReference type="SAM" id="MobiDB-lite"/>
    </source>
</evidence>
<dbReference type="InterPro" id="IPR002073">
    <property type="entry name" value="PDEase_catalytic_dom"/>
</dbReference>
<dbReference type="Proteomes" id="UP000245119">
    <property type="component" value="Linkage Group LG13"/>
</dbReference>
<dbReference type="PROSITE" id="PS51845">
    <property type="entry name" value="PDEASE_I_2"/>
    <property type="match status" value="1"/>
</dbReference>
<reference evidence="9 10" key="1">
    <citation type="submission" date="2018-04" db="EMBL/GenBank/DDBJ databases">
        <title>The genome of golden apple snail Pomacea canaliculata provides insight into stress tolerance and invasive adaptation.</title>
        <authorList>
            <person name="Liu C."/>
            <person name="Liu B."/>
            <person name="Ren Y."/>
            <person name="Zhang Y."/>
            <person name="Wang H."/>
            <person name="Li S."/>
            <person name="Jiang F."/>
            <person name="Yin L."/>
            <person name="Zhang G."/>
            <person name="Qian W."/>
            <person name="Fan W."/>
        </authorList>
    </citation>
    <scope>NUCLEOTIDE SEQUENCE [LARGE SCALE GENOMIC DNA]</scope>
    <source>
        <strain evidence="9">SZHN2017</strain>
        <tissue evidence="9">Muscle</tissue>
    </source>
</reference>
<dbReference type="AlphaFoldDB" id="A0A2T7NGD1"/>
<keyword evidence="2 6" id="KW-0378">Hydrolase</keyword>
<feature type="region of interest" description="Disordered" evidence="7">
    <location>
        <begin position="97"/>
        <end position="119"/>
    </location>
</feature>
<dbReference type="SMART" id="SM00471">
    <property type="entry name" value="HDc"/>
    <property type="match status" value="1"/>
</dbReference>
<feature type="binding site" evidence="4">
    <location>
        <position position="374"/>
    </location>
    <ligand>
        <name>AMP</name>
        <dbReference type="ChEBI" id="CHEBI:456215"/>
    </ligand>
</feature>
<evidence type="ECO:0000256" key="2">
    <source>
        <dbReference type="ARBA" id="ARBA00022801"/>
    </source>
</evidence>
<keyword evidence="1 5" id="KW-0479">Metal-binding</keyword>
<dbReference type="SUPFAM" id="SSF109604">
    <property type="entry name" value="HD-domain/PDEase-like"/>
    <property type="match status" value="1"/>
</dbReference>
<dbReference type="GO" id="GO:0004114">
    <property type="term" value="F:3',5'-cyclic-nucleotide phosphodiesterase activity"/>
    <property type="evidence" value="ECO:0007669"/>
    <property type="project" value="InterPro"/>
</dbReference>
<evidence type="ECO:0000256" key="5">
    <source>
        <dbReference type="PIRSR" id="PIRSR623088-3"/>
    </source>
</evidence>
<evidence type="ECO:0000256" key="6">
    <source>
        <dbReference type="RuleBase" id="RU363067"/>
    </source>
</evidence>
<dbReference type="EMBL" id="PZQS01000013">
    <property type="protein sequence ID" value="PVD20218.1"/>
    <property type="molecule type" value="Genomic_DNA"/>
</dbReference>
<dbReference type="PRINTS" id="PR00387">
    <property type="entry name" value="PDIESTERASE1"/>
</dbReference>
<gene>
    <name evidence="9" type="ORF">C0Q70_20714</name>
</gene>
<protein>
    <recommendedName>
        <fullName evidence="6">Phosphodiesterase</fullName>
        <ecNumber evidence="6">3.1.4.-</ecNumber>
    </recommendedName>
</protein>
<feature type="binding site" evidence="5">
    <location>
        <position position="240"/>
    </location>
    <ligand>
        <name>Zn(2+)</name>
        <dbReference type="ChEBI" id="CHEBI:29105"/>
        <label>1</label>
    </ligand>
</feature>
<sequence>MSAVGCPSGGVHGVPRRRESVARIHSMTIEAPITKVINMINVAQESSPATVVQALDKVLEILRTSELYAPHLPPQLGRDDDPMTSDLVGGLVSQNMKRRMSGNESQHQRTAHHGHPQSLTPLASLSQIPEHVQSILEREPTWDFDIIQLEEATNKRPLVYLGLKTFARFAVCEFLSIPESVLVAWLQLIESSYHDSNHYHNSTHAADVLHASAYFLECERTKTVFDAADCVACLIAAAVHDVDHPARTNAFLVNEGNQLALLYNDLAVLENHHASLAFRLTHKDPSVNIFQNLSREDYRALRQSIIDMVLATEMKQHFEHLSKFTHSINKTVLKCEDEASEPSSGSFDNETIFQQLSTPENRTLIKRMLIKCADVSNPVRPTHLCSVWAERIAEEYCQQQTDEEKERGLPVVMAVFDRKTCSIPKSQTSFIDVFINDMFGAWDLITETPVVTRAQEVQTMCPMAACAAADGLSSRDLDRKCSKRDVLRLKNVSVLKKPGVN</sequence>
<evidence type="ECO:0000259" key="8">
    <source>
        <dbReference type="PROSITE" id="PS51845"/>
    </source>
</evidence>
<dbReference type="STRING" id="400727.A0A2T7NGD1"/>
<keyword evidence="10" id="KW-1185">Reference proteome</keyword>
<evidence type="ECO:0000256" key="1">
    <source>
        <dbReference type="ARBA" id="ARBA00022723"/>
    </source>
</evidence>
<evidence type="ECO:0000313" key="10">
    <source>
        <dbReference type="Proteomes" id="UP000245119"/>
    </source>
</evidence>
<dbReference type="Pfam" id="PF00233">
    <property type="entry name" value="PDEase_I"/>
    <property type="match status" value="1"/>
</dbReference>
<evidence type="ECO:0000256" key="3">
    <source>
        <dbReference type="PIRSR" id="PIRSR623088-1"/>
    </source>
</evidence>
<feature type="binding site" evidence="4">
    <location>
        <position position="427"/>
    </location>
    <ligand>
        <name>AMP</name>
        <dbReference type="ChEBI" id="CHEBI:456215"/>
    </ligand>
</feature>
<dbReference type="InterPro" id="IPR036971">
    <property type="entry name" value="PDEase_catalytic_dom_sf"/>
</dbReference>
<accession>A0A2T7NGD1</accession>
<dbReference type="Gene3D" id="1.10.1300.10">
    <property type="entry name" value="3'5'-cyclic nucleotide phosphodiesterase, catalytic domain"/>
    <property type="match status" value="1"/>
</dbReference>
<organism evidence="9 10">
    <name type="scientific">Pomacea canaliculata</name>
    <name type="common">Golden apple snail</name>
    <dbReference type="NCBI Taxonomy" id="400727"/>
    <lineage>
        <taxon>Eukaryota</taxon>
        <taxon>Metazoa</taxon>
        <taxon>Spiralia</taxon>
        <taxon>Lophotrochozoa</taxon>
        <taxon>Mollusca</taxon>
        <taxon>Gastropoda</taxon>
        <taxon>Caenogastropoda</taxon>
        <taxon>Architaenioglossa</taxon>
        <taxon>Ampullarioidea</taxon>
        <taxon>Ampullariidae</taxon>
        <taxon>Pomacea</taxon>
    </lineage>
</organism>
<comment type="caution">
    <text evidence="9">The sequence shown here is derived from an EMBL/GenBank/DDBJ whole genome shotgun (WGS) entry which is preliminary data.</text>
</comment>
<feature type="binding site" evidence="5">
    <location>
        <position position="374"/>
    </location>
    <ligand>
        <name>Zn(2+)</name>
        <dbReference type="ChEBI" id="CHEBI:29105"/>
        <label>1</label>
    </ligand>
</feature>
<dbReference type="InterPro" id="IPR003607">
    <property type="entry name" value="HD/PDEase_dom"/>
</dbReference>
<dbReference type="GO" id="GO:0007165">
    <property type="term" value="P:signal transduction"/>
    <property type="evidence" value="ECO:0007669"/>
    <property type="project" value="InterPro"/>
</dbReference>
<dbReference type="PROSITE" id="PS00126">
    <property type="entry name" value="PDEASE_I_1"/>
    <property type="match status" value="1"/>
</dbReference>
<feature type="binding site" evidence="5">
    <location>
        <position position="204"/>
    </location>
    <ligand>
        <name>Zn(2+)</name>
        <dbReference type="ChEBI" id="CHEBI:29105"/>
        <label>1</label>
    </ligand>
</feature>
<feature type="domain" description="PDEase" evidence="8">
    <location>
        <begin position="124"/>
        <end position="501"/>
    </location>
</feature>
<dbReference type="EC" id="3.1.4.-" evidence="6"/>
<comment type="cofactor">
    <cofactor evidence="6">
        <name>a divalent metal cation</name>
        <dbReference type="ChEBI" id="CHEBI:60240"/>
    </cofactor>
    <text evidence="6">Binds 2 divalent metal cations per subunit. Site 1 may preferentially bind zinc ions, while site 2 has a preference for magnesium and/or manganese ions.</text>
</comment>
<dbReference type="OrthoDB" id="189220at2759"/>
<dbReference type="InterPro" id="IPR023088">
    <property type="entry name" value="PDEase"/>
</dbReference>
<evidence type="ECO:0000256" key="4">
    <source>
        <dbReference type="PIRSR" id="PIRSR623088-2"/>
    </source>
</evidence>
<dbReference type="GO" id="GO:0046872">
    <property type="term" value="F:metal ion binding"/>
    <property type="evidence" value="ECO:0007669"/>
    <property type="project" value="UniProtKB-KW"/>
</dbReference>
<dbReference type="CDD" id="cd00077">
    <property type="entry name" value="HDc"/>
    <property type="match status" value="1"/>
</dbReference>
<evidence type="ECO:0000313" key="9">
    <source>
        <dbReference type="EMBL" id="PVD20218.1"/>
    </source>
</evidence>
<feature type="active site" description="Proton donor" evidence="3">
    <location>
        <position position="200"/>
    </location>
</feature>
<dbReference type="InterPro" id="IPR023174">
    <property type="entry name" value="PDEase_CS"/>
</dbReference>